<dbReference type="AlphaFoldDB" id="X1PJ54"/>
<protein>
    <submittedName>
        <fullName evidence="1">Uncharacterized protein</fullName>
    </submittedName>
</protein>
<feature type="non-terminal residue" evidence="1">
    <location>
        <position position="142"/>
    </location>
</feature>
<sequence>MSSNYLEFVAKVSTPVKNENLADDSHPPKSYQICGTWATMGECENGHKFAKALDCGREWCRECKETSHRRRFARWLTKAFQIEEMGQLVVTAEPIKRWRKKEDFRQIGQVVKEVLWALGFERGFRRWHWFGNKSNAWNPHLN</sequence>
<comment type="caution">
    <text evidence="1">The sequence shown here is derived from an EMBL/GenBank/DDBJ whole genome shotgun (WGS) entry which is preliminary data.</text>
</comment>
<proteinExistence type="predicted"/>
<name>X1PJ54_9ZZZZ</name>
<dbReference type="EMBL" id="BARV01026577">
    <property type="protein sequence ID" value="GAI42521.1"/>
    <property type="molecule type" value="Genomic_DNA"/>
</dbReference>
<reference evidence="1" key="1">
    <citation type="journal article" date="2014" name="Front. Microbiol.">
        <title>High frequency of phylogenetically diverse reductive dehalogenase-homologous genes in deep subseafloor sedimentary metagenomes.</title>
        <authorList>
            <person name="Kawai M."/>
            <person name="Futagami T."/>
            <person name="Toyoda A."/>
            <person name="Takaki Y."/>
            <person name="Nishi S."/>
            <person name="Hori S."/>
            <person name="Arai W."/>
            <person name="Tsubouchi T."/>
            <person name="Morono Y."/>
            <person name="Uchiyama I."/>
            <person name="Ito T."/>
            <person name="Fujiyama A."/>
            <person name="Inagaki F."/>
            <person name="Takami H."/>
        </authorList>
    </citation>
    <scope>NUCLEOTIDE SEQUENCE</scope>
    <source>
        <strain evidence="1">Expedition CK06-06</strain>
    </source>
</reference>
<organism evidence="1">
    <name type="scientific">marine sediment metagenome</name>
    <dbReference type="NCBI Taxonomy" id="412755"/>
    <lineage>
        <taxon>unclassified sequences</taxon>
        <taxon>metagenomes</taxon>
        <taxon>ecological metagenomes</taxon>
    </lineage>
</organism>
<evidence type="ECO:0000313" key="1">
    <source>
        <dbReference type="EMBL" id="GAI42521.1"/>
    </source>
</evidence>
<gene>
    <name evidence="1" type="ORF">S06H3_42920</name>
</gene>
<accession>X1PJ54</accession>